<comment type="caution">
    <text evidence="2">The sequence shown here is derived from an EMBL/GenBank/DDBJ whole genome shotgun (WGS) entry which is preliminary data.</text>
</comment>
<name>A0ABR3QW52_9PLEO</name>
<organism evidence="2 3">
    <name type="scientific">Paraconiothyrium brasiliense</name>
    <dbReference type="NCBI Taxonomy" id="300254"/>
    <lineage>
        <taxon>Eukaryota</taxon>
        <taxon>Fungi</taxon>
        <taxon>Dikarya</taxon>
        <taxon>Ascomycota</taxon>
        <taxon>Pezizomycotina</taxon>
        <taxon>Dothideomycetes</taxon>
        <taxon>Pleosporomycetidae</taxon>
        <taxon>Pleosporales</taxon>
        <taxon>Massarineae</taxon>
        <taxon>Didymosphaeriaceae</taxon>
        <taxon>Paraconiothyrium</taxon>
    </lineage>
</organism>
<evidence type="ECO:0000313" key="3">
    <source>
        <dbReference type="Proteomes" id="UP001521785"/>
    </source>
</evidence>
<keyword evidence="3" id="KW-1185">Reference proteome</keyword>
<evidence type="ECO:0000313" key="2">
    <source>
        <dbReference type="EMBL" id="KAL1596381.1"/>
    </source>
</evidence>
<evidence type="ECO:0000256" key="1">
    <source>
        <dbReference type="SAM" id="MobiDB-lite"/>
    </source>
</evidence>
<reference evidence="2 3" key="1">
    <citation type="submission" date="2024-02" db="EMBL/GenBank/DDBJ databases">
        <title>De novo assembly and annotation of 12 fungi associated with fruit tree decline syndrome in Ontario, Canada.</title>
        <authorList>
            <person name="Sulman M."/>
            <person name="Ellouze W."/>
            <person name="Ilyukhin E."/>
        </authorList>
    </citation>
    <scope>NUCLEOTIDE SEQUENCE [LARGE SCALE GENOMIC DNA]</scope>
    <source>
        <strain evidence="2 3">M42-189</strain>
    </source>
</reference>
<proteinExistence type="predicted"/>
<gene>
    <name evidence="2" type="ORF">SLS60_009027</name>
</gene>
<dbReference type="Proteomes" id="UP001521785">
    <property type="component" value="Unassembled WGS sequence"/>
</dbReference>
<accession>A0ABR3QW52</accession>
<feature type="region of interest" description="Disordered" evidence="1">
    <location>
        <begin position="313"/>
        <end position="336"/>
    </location>
</feature>
<protein>
    <submittedName>
        <fullName evidence="2">Uncharacterized protein</fullName>
    </submittedName>
</protein>
<sequence length="439" mass="48934">MPTRNIPKRKAPACTHVNMERIPLNISESFSCPSCFDYRPLGFLYICRQERDMAYLEHLAADEPDANYSAKSALRREMEHIGLSESVIVTAEQGLYTPQQLERLKVKKAELNGVIAGAHQAARIRDAIVHVSVDALEPPNNDGALNSLPQVVEASSTCQVIACHACRPYYKDRIPMSFDAVFKNEIRPLEPAEANFLPVRSAQIMKNISCRQVPSPLCISPDENKPSTLLVSPGFSDDSPSTPSQTSVYTYKTTQSEIDTLNTTRRHRRRFYKMGRRSSIDIGRDLSRELPLFSRQGLKEAFKGVFRATVRDSSSSGSNITLPMPHTAAARDSGDASAMGEFDMGALRRVKRQKDRFDLTQEHKYGHRAREHNHPNYVLKRQCSSSGESDRSSSLHSLYSCVSEGSEVEVEGGVALTEEAVETLTPDIINDPESIMTQL</sequence>
<dbReference type="EMBL" id="JAKJXO020000014">
    <property type="protein sequence ID" value="KAL1596381.1"/>
    <property type="molecule type" value="Genomic_DNA"/>
</dbReference>